<reference evidence="5 6" key="1">
    <citation type="submission" date="2024-04" db="EMBL/GenBank/DDBJ databases">
        <title>New Clade of Flavobacterium.</title>
        <authorList>
            <person name="Matos L."/>
            <person name="Proenca D.N."/>
            <person name="Fransisco R.M."/>
            <person name="Chung A.P."/>
            <person name="Maccario L."/>
            <person name="Sorensen S.J."/>
            <person name="Morais P.V."/>
        </authorList>
    </citation>
    <scope>NUCLEOTIDE SEQUENCE [LARGE SCALE GENOMIC DNA]</scope>
    <source>
        <strain evidence="5 6">FBOR7N2.3</strain>
    </source>
</reference>
<proteinExistence type="inferred from homology"/>
<comment type="similarity">
    <text evidence="1">Belongs to the HipA Ser/Thr kinase family.</text>
</comment>
<gene>
    <name evidence="5" type="ORF">AAGV33_11645</name>
</gene>
<dbReference type="PANTHER" id="PTHR37419">
    <property type="entry name" value="SERINE/THREONINE-PROTEIN KINASE TOXIN HIPA"/>
    <property type="match status" value="1"/>
</dbReference>
<keyword evidence="6" id="KW-1185">Reference proteome</keyword>
<dbReference type="Pfam" id="PF07804">
    <property type="entry name" value="HipA_C"/>
    <property type="match status" value="1"/>
</dbReference>
<dbReference type="Gene3D" id="1.10.1070.20">
    <property type="match status" value="1"/>
</dbReference>
<evidence type="ECO:0000259" key="4">
    <source>
        <dbReference type="Pfam" id="PF07804"/>
    </source>
</evidence>
<dbReference type="InterPro" id="IPR052028">
    <property type="entry name" value="HipA_Ser/Thr_kinase"/>
</dbReference>
<comment type="caution">
    <text evidence="5">The sequence shown here is derived from an EMBL/GenBank/DDBJ whole genome shotgun (WGS) entry which is preliminary data.</text>
</comment>
<evidence type="ECO:0000313" key="5">
    <source>
        <dbReference type="EMBL" id="MFA9195059.1"/>
    </source>
</evidence>
<protein>
    <submittedName>
        <fullName evidence="5">HipA domain-containing protein</fullName>
    </submittedName>
</protein>
<feature type="domain" description="HipA-like C-terminal" evidence="4">
    <location>
        <begin position="57"/>
        <end position="281"/>
    </location>
</feature>
<keyword evidence="3" id="KW-0418">Kinase</keyword>
<dbReference type="Proteomes" id="UP001574170">
    <property type="component" value="Unassembled WGS sequence"/>
</dbReference>
<dbReference type="PANTHER" id="PTHR37419:SF1">
    <property type="entry name" value="SERINE_THREONINE-PROTEIN KINASE TOXIN HIPA"/>
    <property type="match status" value="1"/>
</dbReference>
<keyword evidence="2" id="KW-0808">Transferase</keyword>
<evidence type="ECO:0000256" key="2">
    <source>
        <dbReference type="ARBA" id="ARBA00022679"/>
    </source>
</evidence>
<dbReference type="EMBL" id="JBCFQK010000016">
    <property type="protein sequence ID" value="MFA9195059.1"/>
    <property type="molecule type" value="Genomic_DNA"/>
</dbReference>
<evidence type="ECO:0000256" key="1">
    <source>
        <dbReference type="ARBA" id="ARBA00010164"/>
    </source>
</evidence>
<organism evidence="5 6">
    <name type="scientific">Flavobacterium magnesitis</name>
    <dbReference type="NCBI Taxonomy" id="3138077"/>
    <lineage>
        <taxon>Bacteria</taxon>
        <taxon>Pseudomonadati</taxon>
        <taxon>Bacteroidota</taxon>
        <taxon>Flavobacteriia</taxon>
        <taxon>Flavobacteriales</taxon>
        <taxon>Flavobacteriaceae</taxon>
        <taxon>Flavobacterium</taxon>
    </lineage>
</organism>
<dbReference type="InterPro" id="IPR012893">
    <property type="entry name" value="HipA-like_C"/>
</dbReference>
<evidence type="ECO:0000313" key="6">
    <source>
        <dbReference type="Proteomes" id="UP001574170"/>
    </source>
</evidence>
<evidence type="ECO:0000256" key="3">
    <source>
        <dbReference type="ARBA" id="ARBA00022777"/>
    </source>
</evidence>
<name>A0ABV4TM39_9FLAO</name>
<sequence>MPKKCLYCYQSLDDTIVGDFHEQCSLEFFGTRQQPVFEHSLQQMSELAKNVVERSVAVPGVQPKLSLSIVNNTIHDGTKGRLTVVGALGGNYIFKPPSEHFSEMPENEHLTMRIAEAFGINTVQSSLIRLQSGELSYITKRIDRTENGEKIHMLDMFQITEAFDKYKSSMEKIGKALDEFSDNTLLDKLYFLELGIFSFLTGNNDMHLKNFSMIHSADTWTLAPAYDLLNVAIVNPEDTEELALTLEGKKKKLKWEHFKKLGISLGLNEKQLKGIAKRFQKNKPIAHQWIDNSFLSDHFKEKYKTLLEERYHRLFETD</sequence>
<accession>A0ABV4TM39</accession>